<gene>
    <name evidence="2" type="ORF">M998_1829</name>
</gene>
<accession>A0A1B7JV89</accession>
<name>A0A1B7JV89_9GAMM</name>
<proteinExistence type="predicted"/>
<feature type="chain" id="PRO_5008595679" evidence="1">
    <location>
        <begin position="21"/>
        <end position="191"/>
    </location>
</feature>
<dbReference type="PATRIC" id="fig|1354272.4.peg.1865"/>
<dbReference type="InterPro" id="IPR006513">
    <property type="entry name" value="YtfJ_HI0045"/>
</dbReference>
<keyword evidence="3" id="KW-1185">Reference proteome</keyword>
<protein>
    <submittedName>
        <fullName evidence="2">YtfJ family protein</fullName>
    </submittedName>
</protein>
<dbReference type="EMBL" id="LXEW01000027">
    <property type="protein sequence ID" value="OAT51837.1"/>
    <property type="molecule type" value="Genomic_DNA"/>
</dbReference>
<feature type="signal peptide" evidence="1">
    <location>
        <begin position="1"/>
        <end position="20"/>
    </location>
</feature>
<dbReference type="Pfam" id="PF09695">
    <property type="entry name" value="YtfJ_HI0045"/>
    <property type="match status" value="1"/>
</dbReference>
<evidence type="ECO:0000313" key="3">
    <source>
        <dbReference type="Proteomes" id="UP000078224"/>
    </source>
</evidence>
<comment type="caution">
    <text evidence="2">The sequence shown here is derived from an EMBL/GenBank/DDBJ whole genome shotgun (WGS) entry which is preliminary data.</text>
</comment>
<dbReference type="Proteomes" id="UP000078224">
    <property type="component" value="Unassembled WGS sequence"/>
</dbReference>
<keyword evidence="1" id="KW-0732">Signal</keyword>
<evidence type="ECO:0000256" key="1">
    <source>
        <dbReference type="SAM" id="SignalP"/>
    </source>
</evidence>
<dbReference type="AlphaFoldDB" id="A0A1B7JV89"/>
<sequence>MIRTFLFLICLVGLSSTALSSNILSNQTVKPVSVIDKGELILTNEGKLNYQPWTSQQLEGKVRTIQHIAGRSAAKELNAPLIEAIKQAKLPHDTYQTTTIINTDDAVFGTGVFVKNSVEDSKKEFPYSQFIVDSDGVVKDAWSLSPENSAIIILNKQGKVLFFKEGSLTAAEIDKAIGLLVSELAKEQNLK</sequence>
<organism evidence="2 3">
    <name type="scientific">Providencia heimbachae ATCC 35613</name>
    <dbReference type="NCBI Taxonomy" id="1354272"/>
    <lineage>
        <taxon>Bacteria</taxon>
        <taxon>Pseudomonadati</taxon>
        <taxon>Pseudomonadota</taxon>
        <taxon>Gammaproteobacteria</taxon>
        <taxon>Enterobacterales</taxon>
        <taxon>Morganellaceae</taxon>
        <taxon>Providencia</taxon>
    </lineage>
</organism>
<dbReference type="OrthoDB" id="5689995at2"/>
<dbReference type="RefSeq" id="WP_068441613.1">
    <property type="nucleotide sequence ID" value="NZ_LXEW01000027.1"/>
</dbReference>
<dbReference type="NCBIfam" id="TIGR01626">
    <property type="entry name" value="ytfJ_HI0045"/>
    <property type="match status" value="1"/>
</dbReference>
<evidence type="ECO:0000313" key="2">
    <source>
        <dbReference type="EMBL" id="OAT51837.1"/>
    </source>
</evidence>
<reference evidence="2 3" key="1">
    <citation type="submission" date="2016-04" db="EMBL/GenBank/DDBJ databases">
        <title>ATOL: Assembling a taxonomically balanced genome-scale reconstruction of the evolutionary history of the Enterobacteriaceae.</title>
        <authorList>
            <person name="Plunkett G.III."/>
            <person name="Neeno-Eckwall E.C."/>
            <person name="Glasner J.D."/>
            <person name="Perna N.T."/>
        </authorList>
    </citation>
    <scope>NUCLEOTIDE SEQUENCE [LARGE SCALE GENOMIC DNA]</scope>
    <source>
        <strain evidence="2 3">ATCC 35613</strain>
    </source>
</reference>